<accession>A0A0B0N1C2</accession>
<proteinExistence type="predicted"/>
<keyword evidence="2" id="KW-1185">Reference proteome</keyword>
<evidence type="ECO:0000313" key="1">
    <source>
        <dbReference type="EMBL" id="KHG04976.1"/>
    </source>
</evidence>
<evidence type="ECO:0000313" key="2">
    <source>
        <dbReference type="Proteomes" id="UP000032142"/>
    </source>
</evidence>
<dbReference type="EMBL" id="JRRC01421305">
    <property type="protein sequence ID" value="KHG04976.1"/>
    <property type="molecule type" value="Genomic_DNA"/>
</dbReference>
<protein>
    <submittedName>
        <fullName evidence="1">Uncharacterized protein</fullName>
    </submittedName>
</protein>
<sequence length="32" mass="3596">MSLPMWTKIGYLPSHLATPICIHLYNSNGIHS</sequence>
<comment type="caution">
    <text evidence="1">The sequence shown here is derived from an EMBL/GenBank/DDBJ whole genome shotgun (WGS) entry which is preliminary data.</text>
</comment>
<organism evidence="1 2">
    <name type="scientific">Gossypium arboreum</name>
    <name type="common">Tree cotton</name>
    <name type="synonym">Gossypium nanking</name>
    <dbReference type="NCBI Taxonomy" id="29729"/>
    <lineage>
        <taxon>Eukaryota</taxon>
        <taxon>Viridiplantae</taxon>
        <taxon>Streptophyta</taxon>
        <taxon>Embryophyta</taxon>
        <taxon>Tracheophyta</taxon>
        <taxon>Spermatophyta</taxon>
        <taxon>Magnoliopsida</taxon>
        <taxon>eudicotyledons</taxon>
        <taxon>Gunneridae</taxon>
        <taxon>Pentapetalae</taxon>
        <taxon>rosids</taxon>
        <taxon>malvids</taxon>
        <taxon>Malvales</taxon>
        <taxon>Malvaceae</taxon>
        <taxon>Malvoideae</taxon>
        <taxon>Gossypium</taxon>
    </lineage>
</organism>
<dbReference type="Proteomes" id="UP000032142">
    <property type="component" value="Unassembled WGS sequence"/>
</dbReference>
<dbReference type="AlphaFoldDB" id="A0A0B0N1C2"/>
<reference evidence="2" key="1">
    <citation type="submission" date="2014-09" db="EMBL/GenBank/DDBJ databases">
        <authorList>
            <person name="Mudge J."/>
            <person name="Ramaraj T."/>
            <person name="Lindquist I.E."/>
            <person name="Bharti A.K."/>
            <person name="Sundararajan A."/>
            <person name="Cameron C.T."/>
            <person name="Woodward J.E."/>
            <person name="May G.D."/>
            <person name="Brubaker C."/>
            <person name="Broadhvest J."/>
            <person name="Wilkins T.A."/>
        </authorList>
    </citation>
    <scope>NUCLEOTIDE SEQUENCE</scope>
    <source>
        <strain evidence="2">cv. AKA8401</strain>
    </source>
</reference>
<gene>
    <name evidence="1" type="ORF">F383_31023</name>
</gene>
<name>A0A0B0N1C2_GOSAR</name>